<dbReference type="SMART" id="SM00173">
    <property type="entry name" value="RAS"/>
    <property type="match status" value="1"/>
</dbReference>
<name>A0A8J8NAT1_HALGN</name>
<feature type="region of interest" description="Disordered" evidence="3">
    <location>
        <begin position="1"/>
        <end position="45"/>
    </location>
</feature>
<dbReference type="PRINTS" id="PR00449">
    <property type="entry name" value="RASTRNSFRMNG"/>
</dbReference>
<dbReference type="NCBIfam" id="TIGR00231">
    <property type="entry name" value="small_GTP"/>
    <property type="match status" value="1"/>
</dbReference>
<comment type="caution">
    <text evidence="4">The sequence shown here is derived from an EMBL/GenBank/DDBJ whole genome shotgun (WGS) entry which is preliminary data.</text>
</comment>
<dbReference type="InterPro" id="IPR001806">
    <property type="entry name" value="Small_GTPase"/>
</dbReference>
<evidence type="ECO:0000256" key="3">
    <source>
        <dbReference type="SAM" id="MobiDB-lite"/>
    </source>
</evidence>
<dbReference type="EMBL" id="RRYP01030120">
    <property type="protein sequence ID" value="TNV71264.1"/>
    <property type="molecule type" value="Genomic_DNA"/>
</dbReference>
<dbReference type="InterPro" id="IPR005225">
    <property type="entry name" value="Small_GTP-bd"/>
</dbReference>
<proteinExistence type="predicted"/>
<accession>A0A8J8NAT1</accession>
<keyword evidence="5" id="KW-1185">Reference proteome</keyword>
<reference evidence="4" key="1">
    <citation type="submission" date="2019-06" db="EMBL/GenBank/DDBJ databases">
        <authorList>
            <person name="Zheng W."/>
        </authorList>
    </citation>
    <scope>NUCLEOTIDE SEQUENCE</scope>
    <source>
        <strain evidence="4">QDHG01</strain>
    </source>
</reference>
<dbReference type="SMART" id="SM00175">
    <property type="entry name" value="RAB"/>
    <property type="match status" value="1"/>
</dbReference>
<dbReference type="InterPro" id="IPR027417">
    <property type="entry name" value="P-loop_NTPase"/>
</dbReference>
<dbReference type="PANTHER" id="PTHR47977">
    <property type="entry name" value="RAS-RELATED PROTEIN RAB"/>
    <property type="match status" value="1"/>
</dbReference>
<dbReference type="PROSITE" id="PS51421">
    <property type="entry name" value="RAS"/>
    <property type="match status" value="1"/>
</dbReference>
<protein>
    <submittedName>
        <fullName evidence="4">Uncharacterized protein</fullName>
    </submittedName>
</protein>
<keyword evidence="2" id="KW-0342">GTP-binding</keyword>
<dbReference type="Gene3D" id="3.40.50.300">
    <property type="entry name" value="P-loop containing nucleotide triphosphate hydrolases"/>
    <property type="match status" value="1"/>
</dbReference>
<evidence type="ECO:0000256" key="2">
    <source>
        <dbReference type="ARBA" id="ARBA00023134"/>
    </source>
</evidence>
<organism evidence="4 5">
    <name type="scientific">Halteria grandinella</name>
    <dbReference type="NCBI Taxonomy" id="5974"/>
    <lineage>
        <taxon>Eukaryota</taxon>
        <taxon>Sar</taxon>
        <taxon>Alveolata</taxon>
        <taxon>Ciliophora</taxon>
        <taxon>Intramacronucleata</taxon>
        <taxon>Spirotrichea</taxon>
        <taxon>Stichotrichia</taxon>
        <taxon>Sporadotrichida</taxon>
        <taxon>Halteriidae</taxon>
        <taxon>Halteria</taxon>
    </lineage>
</organism>
<gene>
    <name evidence="4" type="ORF">FGO68_gene12022</name>
</gene>
<dbReference type="GO" id="GO:0005525">
    <property type="term" value="F:GTP binding"/>
    <property type="evidence" value="ECO:0007669"/>
    <property type="project" value="UniProtKB-KW"/>
</dbReference>
<dbReference type="OrthoDB" id="9989112at2759"/>
<evidence type="ECO:0000256" key="1">
    <source>
        <dbReference type="ARBA" id="ARBA00022741"/>
    </source>
</evidence>
<dbReference type="SMART" id="SM00174">
    <property type="entry name" value="RHO"/>
    <property type="match status" value="1"/>
</dbReference>
<dbReference type="Proteomes" id="UP000785679">
    <property type="component" value="Unassembled WGS sequence"/>
</dbReference>
<sequence>MIARVQEYKDRKNPPQPQSASYQQQQKPAAASQPPPPQSSYSCQPPTEQVSFKIISVGNAEVGKSCLIKRYCEEKFVDRYIQTIGIDYGVKKLKIKGQTVAINFFDMSGNEDYRLIRSEFYADACGCLMVFDLENRDSFNSLVHWEDEMRKSTGIEMGRLKVVVCGNKADSKGSREVNSKDAQKWAKGKGWEYYETSAQNGSNVGEAFMSLFEACHTQFLGDKRTFGFA</sequence>
<dbReference type="Pfam" id="PF00071">
    <property type="entry name" value="Ras"/>
    <property type="match status" value="1"/>
</dbReference>
<keyword evidence="1" id="KW-0547">Nucleotide-binding</keyword>
<dbReference type="GO" id="GO:0003924">
    <property type="term" value="F:GTPase activity"/>
    <property type="evidence" value="ECO:0007669"/>
    <property type="project" value="InterPro"/>
</dbReference>
<evidence type="ECO:0000313" key="5">
    <source>
        <dbReference type="Proteomes" id="UP000785679"/>
    </source>
</evidence>
<dbReference type="FunFam" id="3.40.50.300:FF:001447">
    <property type="entry name" value="Ras-related protein Rab-1B"/>
    <property type="match status" value="1"/>
</dbReference>
<dbReference type="SUPFAM" id="SSF52540">
    <property type="entry name" value="P-loop containing nucleoside triphosphate hydrolases"/>
    <property type="match status" value="1"/>
</dbReference>
<dbReference type="PROSITE" id="PS51419">
    <property type="entry name" value="RAB"/>
    <property type="match status" value="1"/>
</dbReference>
<feature type="compositionally biased region" description="Basic and acidic residues" evidence="3">
    <location>
        <begin position="1"/>
        <end position="13"/>
    </location>
</feature>
<dbReference type="AlphaFoldDB" id="A0A8J8NAT1"/>
<dbReference type="InterPro" id="IPR050227">
    <property type="entry name" value="Rab"/>
</dbReference>
<evidence type="ECO:0000313" key="4">
    <source>
        <dbReference type="EMBL" id="TNV71264.1"/>
    </source>
</evidence>
<feature type="compositionally biased region" description="Low complexity" evidence="3">
    <location>
        <begin position="18"/>
        <end position="32"/>
    </location>
</feature>